<dbReference type="AlphaFoldDB" id="A0A9N8DRQ7"/>
<keyword evidence="3" id="KW-1133">Transmembrane helix</keyword>
<dbReference type="OrthoDB" id="46984at2759"/>
<evidence type="ECO:0000256" key="4">
    <source>
        <dbReference type="ARBA" id="ARBA00023136"/>
    </source>
</evidence>
<evidence type="ECO:0000256" key="2">
    <source>
        <dbReference type="ARBA" id="ARBA00022692"/>
    </source>
</evidence>
<dbReference type="Proteomes" id="UP001153069">
    <property type="component" value="Unassembled WGS sequence"/>
</dbReference>
<name>A0A9N8DRQ7_9STRA</name>
<dbReference type="Pfam" id="PF05705">
    <property type="entry name" value="DUF829"/>
    <property type="match status" value="1"/>
</dbReference>
<dbReference type="PANTHER" id="PTHR12265:SF30">
    <property type="entry name" value="TRANSMEMBRANE PROTEIN 53"/>
    <property type="match status" value="1"/>
</dbReference>
<comment type="subcellular location">
    <subcellularLocation>
        <location evidence="6">Endomembrane system</location>
        <topology evidence="6">Single-pass membrane protein</topology>
    </subcellularLocation>
    <subcellularLocation>
        <location evidence="1">Nucleus membrane</location>
    </subcellularLocation>
</comment>
<gene>
    <name evidence="7" type="ORF">SEMRO_305_G112710.1</name>
</gene>
<evidence type="ECO:0000256" key="3">
    <source>
        <dbReference type="ARBA" id="ARBA00022989"/>
    </source>
</evidence>
<evidence type="ECO:0000256" key="1">
    <source>
        <dbReference type="ARBA" id="ARBA00004126"/>
    </source>
</evidence>
<evidence type="ECO:0000256" key="5">
    <source>
        <dbReference type="ARBA" id="ARBA00023242"/>
    </source>
</evidence>
<keyword evidence="4" id="KW-0472">Membrane</keyword>
<proteinExistence type="predicted"/>
<keyword evidence="2 7" id="KW-0812">Transmembrane</keyword>
<keyword evidence="8" id="KW-1185">Reference proteome</keyword>
<dbReference type="PANTHER" id="PTHR12265">
    <property type="entry name" value="TRANSMEMBRANE PROTEIN 53"/>
    <property type="match status" value="1"/>
</dbReference>
<protein>
    <submittedName>
        <fullName evidence="7">Transmembrane protein 53</fullName>
    </submittedName>
</protein>
<reference evidence="7" key="1">
    <citation type="submission" date="2020-06" db="EMBL/GenBank/DDBJ databases">
        <authorList>
            <consortium name="Plant Systems Biology data submission"/>
        </authorList>
    </citation>
    <scope>NUCLEOTIDE SEQUENCE</scope>
    <source>
        <strain evidence="7">D6</strain>
    </source>
</reference>
<accession>A0A9N8DRQ7</accession>
<organism evidence="7 8">
    <name type="scientific">Seminavis robusta</name>
    <dbReference type="NCBI Taxonomy" id="568900"/>
    <lineage>
        <taxon>Eukaryota</taxon>
        <taxon>Sar</taxon>
        <taxon>Stramenopiles</taxon>
        <taxon>Ochrophyta</taxon>
        <taxon>Bacillariophyta</taxon>
        <taxon>Bacillariophyceae</taxon>
        <taxon>Bacillariophycidae</taxon>
        <taxon>Naviculales</taxon>
        <taxon>Naviculaceae</taxon>
        <taxon>Seminavis</taxon>
    </lineage>
</organism>
<keyword evidence="5" id="KW-0539">Nucleus</keyword>
<evidence type="ECO:0000313" key="8">
    <source>
        <dbReference type="Proteomes" id="UP001153069"/>
    </source>
</evidence>
<evidence type="ECO:0000313" key="7">
    <source>
        <dbReference type="EMBL" id="CAB9507399.1"/>
    </source>
</evidence>
<dbReference type="InterPro" id="IPR008547">
    <property type="entry name" value="DUF829_TMEM53"/>
</dbReference>
<sequence length="300" mass="34051">MADLDDSFLEVHAVEDGTPPAIVILFGWLGSQSRHLRNYAQLYRERKCSTIHGMGDTASVMFKRNENLKKLGMDAAKEAIKLLKASEDKTIPVIIHVFSGGGCVVLEQLELLLMEARDAKEPKTGNQEDLMILYDAIQRGGQVFDSSPAYLGVGTGIQAIAAGVPNRTVQLIIQFMFVVFSVITMIICKLTEQKPGAELHWQHMLDSDIAKRQGYIYSTSDRLTDYEKVQEVIEYRKKRPESKMMVKRFTKSKHCQHLMAHPQEYNAFLDEFLASIKEQKTEQKLLEEDPDMTDYQLGMD</sequence>
<comment type="caution">
    <text evidence="7">The sequence shown here is derived from an EMBL/GenBank/DDBJ whole genome shotgun (WGS) entry which is preliminary data.</text>
</comment>
<dbReference type="EMBL" id="CAICTM010000304">
    <property type="protein sequence ID" value="CAB9507399.1"/>
    <property type="molecule type" value="Genomic_DNA"/>
</dbReference>
<evidence type="ECO:0000256" key="6">
    <source>
        <dbReference type="ARBA" id="ARBA00037847"/>
    </source>
</evidence>
<dbReference type="GO" id="GO:0031965">
    <property type="term" value="C:nuclear membrane"/>
    <property type="evidence" value="ECO:0007669"/>
    <property type="project" value="UniProtKB-SubCell"/>
</dbReference>